<evidence type="ECO:0000256" key="14">
    <source>
        <dbReference type="ARBA" id="ARBA00023180"/>
    </source>
</evidence>
<evidence type="ECO:0000256" key="15">
    <source>
        <dbReference type="ARBA" id="ARBA00023303"/>
    </source>
</evidence>
<evidence type="ECO:0000256" key="7">
    <source>
        <dbReference type="ARBA" id="ARBA00022729"/>
    </source>
</evidence>
<reference evidence="19 20" key="1">
    <citation type="submission" date="2017-06" db="EMBL/GenBank/DDBJ databases">
        <title>A platform for efficient transgenesis in Macrostomum lignano, a flatworm model organism for stem cell research.</title>
        <authorList>
            <person name="Berezikov E."/>
        </authorList>
    </citation>
    <scope>NUCLEOTIDE SEQUENCE [LARGE SCALE GENOMIC DNA]</scope>
    <source>
        <strain evidence="19">DV1</strain>
        <tissue evidence="19">Whole organism</tissue>
    </source>
</reference>
<evidence type="ECO:0000256" key="17">
    <source>
        <dbReference type="SAM" id="SignalP"/>
    </source>
</evidence>
<dbReference type="Gene3D" id="3.40.50.410">
    <property type="entry name" value="von Willebrand factor, type A domain"/>
    <property type="match status" value="1"/>
</dbReference>
<dbReference type="PANTHER" id="PTHR10166">
    <property type="entry name" value="VOLTAGE-DEPENDENT CALCIUM CHANNEL SUBUNIT ALPHA-2/DELTA-RELATED"/>
    <property type="match status" value="1"/>
</dbReference>
<keyword evidence="4" id="KW-0107">Calcium channel</keyword>
<dbReference type="GO" id="GO:0005245">
    <property type="term" value="F:voltage-gated calcium channel activity"/>
    <property type="evidence" value="ECO:0007669"/>
    <property type="project" value="TreeGrafter"/>
</dbReference>
<dbReference type="STRING" id="282301.A0A267F5J4"/>
<keyword evidence="3" id="KW-0109">Calcium transport</keyword>
<dbReference type="PROSITE" id="PS50234">
    <property type="entry name" value="VWFA"/>
    <property type="match status" value="1"/>
</dbReference>
<evidence type="ECO:0000256" key="4">
    <source>
        <dbReference type="ARBA" id="ARBA00022673"/>
    </source>
</evidence>
<name>A0A267F5J4_9PLAT</name>
<sequence length="1376" mass="152223">MDLTVTVVLFALICLSDVGQQTQAGLVTLRDSDIDQWVEKISKDLTDFRTKLGATKIEKAFVDRRVTSRVQTETEAGQLLQSVRRRIENLLWKSENNIKNIRIQAEKSYAKYLPQNYSCSDFTAHPYLRAAAILKKKVSPDVGATETAKTTAEPAAPAAPGSVDYCVEEATLELSPDPRLYDVETNRKNSTSHVPPNIYDASNEILNVANWTGSLDDVFIANAQKDSTLKWQYFGTTEGMFKIYPGIQWYVQTRNYTQNDMPIDMFDCRTQYWYLLAATYPQDMVILIDNSGSMKGSSSIMANKTLTEILHTLNVNDFFNVVMFMNMSIKYVSNAFNRTMLQATEMNKNTIMELISNDEKKKESERQFSPQGVSDFRLALVEAFELLRMAKNQSASASAGGVQTIMLITDSAPEDFADLFQKYNPDQQIRLFTFLIGQEATDEETVKAMACRNRGYFVQIATLADVKENVQRYVPVLARTNALLRDYFFVWTGVHQNQIKTQNPEAPPAHMSAVPQEAQTGGFTAFPPLTPTTAAARAAAANASVLPSPISTPQPPGKQQQQLRLKGDIPQHQRKEEDPRVKNKLFASVAQAAYDIRNQTVSDGLGHLIGVAGLDVPVNQFERLGPAWELGLMAYIFMATNNGFILFHPEFRPVNEAGEMQMFYNNQDIADVEVPADGTPTNGRPSYDLSLRSAMIQRVTGFIDMVKVKTFDDMSRGTKQKFRYFYAPLNSTAPFGVATETRPTPFSLGLALPWGSAGQWPPVAAYPTAPPFDSHSLHRENLAKLFSKRLINSTCDAAKPELYKTGLAEFEFCDFSSELLAEYGVNPLCALGSVLELPLARQQAMSCSFEYLKRVMVDALSTREAYEWDTNWNTIVPAQIGATLLFLWTGTGLARWQTPPTNDAQSVIDASFAAARRNGSRDSLYERTALLASSSDSSLTVLTAPSGDSVFARVKANTSVPIYLTSALRVESSVVGVVGAEINYDRLANYFVNATNSCVSGVGGGACVTCAQTNVRCYLLDDSGAVVVSESQTDVGKTFDIVNCPAMQLMINRSLFVTVKAFDFQAVCLKKTPVDSSASTLFNPIRALMRLASWAFIEGFLLLADLTSSTLRVIKAGAQEFGMASSRSTAEDCHRVDASRPDSILKVYERVDAMIAETADLVAPHPDASLKVQEIRRRLMQPLCIGRTADDQDEEEACEYLCKRLPEQFGIGLVSDLLAGCPKFDEAQIDCTVKRTLLRREPRQPLPTSAMRLQCPLLGLCEACQPEANGSSEFNVYVRQVSGTNLMFVAVTGDPNCDCTGCPLAVTTEKLSGTRNISLQQRFRERPPWSRPNVVLIDNSTVCSKTAVPSLTILQSQRWLLSFVVLLNLLVFSSDF</sequence>
<dbReference type="InterPro" id="IPR002035">
    <property type="entry name" value="VWF_A"/>
</dbReference>
<protein>
    <recommendedName>
        <fullName evidence="18">VWFA domain-containing protein</fullName>
    </recommendedName>
</protein>
<keyword evidence="5" id="KW-0812">Transmembrane</keyword>
<keyword evidence="20" id="KW-1185">Reference proteome</keyword>
<dbReference type="InterPro" id="IPR013680">
    <property type="entry name" value="VDCC_a2/dsu"/>
</dbReference>
<feature type="region of interest" description="Disordered" evidence="16">
    <location>
        <begin position="546"/>
        <end position="566"/>
    </location>
</feature>
<evidence type="ECO:0000256" key="5">
    <source>
        <dbReference type="ARBA" id="ARBA00022692"/>
    </source>
</evidence>
<evidence type="ECO:0000256" key="6">
    <source>
        <dbReference type="ARBA" id="ARBA00022723"/>
    </source>
</evidence>
<keyword evidence="2" id="KW-0813">Transport</keyword>
<keyword evidence="9" id="KW-0851">Voltage-gated channel</keyword>
<gene>
    <name evidence="19" type="ORF">BOX15_Mlig001803g1</name>
</gene>
<accession>A0A267F5J4</accession>
<dbReference type="SUPFAM" id="SSF53300">
    <property type="entry name" value="vWA-like"/>
    <property type="match status" value="1"/>
</dbReference>
<dbReference type="Pfam" id="PF08473">
    <property type="entry name" value="VGCC_alpha2"/>
    <property type="match status" value="1"/>
</dbReference>
<keyword evidence="12" id="KW-0472">Membrane</keyword>
<keyword evidence="6" id="KW-0479">Metal-binding</keyword>
<keyword evidence="13" id="KW-1015">Disulfide bond</keyword>
<dbReference type="OrthoDB" id="10054666at2759"/>
<evidence type="ECO:0000256" key="12">
    <source>
        <dbReference type="ARBA" id="ARBA00023136"/>
    </source>
</evidence>
<feature type="domain" description="VWFA" evidence="18">
    <location>
        <begin position="283"/>
        <end position="477"/>
    </location>
</feature>
<keyword evidence="8" id="KW-0106">Calcium</keyword>
<dbReference type="Pfam" id="PF13768">
    <property type="entry name" value="VWA_3"/>
    <property type="match status" value="1"/>
</dbReference>
<evidence type="ECO:0000256" key="3">
    <source>
        <dbReference type="ARBA" id="ARBA00022568"/>
    </source>
</evidence>
<proteinExistence type="predicted"/>
<evidence type="ECO:0000256" key="10">
    <source>
        <dbReference type="ARBA" id="ARBA00022989"/>
    </source>
</evidence>
<feature type="signal peptide" evidence="17">
    <location>
        <begin position="1"/>
        <end position="24"/>
    </location>
</feature>
<evidence type="ECO:0000256" key="9">
    <source>
        <dbReference type="ARBA" id="ARBA00022882"/>
    </source>
</evidence>
<keyword evidence="14" id="KW-0325">Glycoprotein</keyword>
<dbReference type="GO" id="GO:0005891">
    <property type="term" value="C:voltage-gated calcium channel complex"/>
    <property type="evidence" value="ECO:0007669"/>
    <property type="project" value="TreeGrafter"/>
</dbReference>
<evidence type="ECO:0000256" key="8">
    <source>
        <dbReference type="ARBA" id="ARBA00022837"/>
    </source>
</evidence>
<dbReference type="EMBL" id="NIVC01001355">
    <property type="protein sequence ID" value="PAA69031.1"/>
    <property type="molecule type" value="Genomic_DNA"/>
</dbReference>
<comment type="subcellular location">
    <subcellularLocation>
        <location evidence="1">Membrane</location>
        <topology evidence="1">Single-pass type I membrane protein</topology>
    </subcellularLocation>
</comment>
<dbReference type="Proteomes" id="UP000215902">
    <property type="component" value="Unassembled WGS sequence"/>
</dbReference>
<keyword evidence="11" id="KW-0406">Ion transport</keyword>
<evidence type="ECO:0000256" key="16">
    <source>
        <dbReference type="SAM" id="MobiDB-lite"/>
    </source>
</evidence>
<keyword evidence="15" id="KW-0407">Ion channel</keyword>
<organism evidence="19 20">
    <name type="scientific">Macrostomum lignano</name>
    <dbReference type="NCBI Taxonomy" id="282301"/>
    <lineage>
        <taxon>Eukaryota</taxon>
        <taxon>Metazoa</taxon>
        <taxon>Spiralia</taxon>
        <taxon>Lophotrochozoa</taxon>
        <taxon>Platyhelminthes</taxon>
        <taxon>Rhabditophora</taxon>
        <taxon>Macrostomorpha</taxon>
        <taxon>Macrostomida</taxon>
        <taxon>Macrostomidae</taxon>
        <taxon>Macrostomum</taxon>
    </lineage>
</organism>
<feature type="chain" id="PRO_5013238468" description="VWFA domain-containing protein" evidence="17">
    <location>
        <begin position="25"/>
        <end position="1376"/>
    </location>
</feature>
<dbReference type="Gene3D" id="3.30.450.20">
    <property type="entry name" value="PAS domain"/>
    <property type="match status" value="1"/>
</dbReference>
<dbReference type="Pfam" id="PF08399">
    <property type="entry name" value="VWA_N"/>
    <property type="match status" value="1"/>
</dbReference>
<dbReference type="PANTHER" id="PTHR10166:SF37">
    <property type="entry name" value="STOLID, ISOFORM H"/>
    <property type="match status" value="1"/>
</dbReference>
<dbReference type="SMART" id="SM00327">
    <property type="entry name" value="VWA"/>
    <property type="match status" value="1"/>
</dbReference>
<evidence type="ECO:0000256" key="2">
    <source>
        <dbReference type="ARBA" id="ARBA00022448"/>
    </source>
</evidence>
<evidence type="ECO:0000313" key="20">
    <source>
        <dbReference type="Proteomes" id="UP000215902"/>
    </source>
</evidence>
<dbReference type="InterPro" id="IPR051173">
    <property type="entry name" value="Ca_channel_alpha-2/delta"/>
</dbReference>
<evidence type="ECO:0000256" key="13">
    <source>
        <dbReference type="ARBA" id="ARBA00023157"/>
    </source>
</evidence>
<comment type="caution">
    <text evidence="19">The sequence shown here is derived from an EMBL/GenBank/DDBJ whole genome shotgun (WGS) entry which is preliminary data.</text>
</comment>
<dbReference type="GO" id="GO:0046872">
    <property type="term" value="F:metal ion binding"/>
    <property type="evidence" value="ECO:0007669"/>
    <property type="project" value="UniProtKB-KW"/>
</dbReference>
<keyword evidence="10" id="KW-1133">Transmembrane helix</keyword>
<keyword evidence="7 17" id="KW-0732">Signal</keyword>
<evidence type="ECO:0000256" key="1">
    <source>
        <dbReference type="ARBA" id="ARBA00004479"/>
    </source>
</evidence>
<dbReference type="InterPro" id="IPR036465">
    <property type="entry name" value="vWFA_dom_sf"/>
</dbReference>
<evidence type="ECO:0000313" key="19">
    <source>
        <dbReference type="EMBL" id="PAA69031.1"/>
    </source>
</evidence>
<evidence type="ECO:0000256" key="11">
    <source>
        <dbReference type="ARBA" id="ARBA00023065"/>
    </source>
</evidence>
<evidence type="ECO:0000259" key="18">
    <source>
        <dbReference type="PROSITE" id="PS50234"/>
    </source>
</evidence>
<dbReference type="FunFam" id="3.40.50.410:FF:000007">
    <property type="entry name" value="Calcium voltage-gated channel auxiliary subunit alpha2delta 3"/>
    <property type="match status" value="1"/>
</dbReference>
<dbReference type="InterPro" id="IPR013608">
    <property type="entry name" value="VWA_N"/>
</dbReference>